<evidence type="ECO:0000313" key="5">
    <source>
        <dbReference type="EMBL" id="BDA79050.1"/>
    </source>
</evidence>
<proteinExistence type="inferred from homology"/>
<sequence length="241" mass="28540">MNAEDQKESSSFEKKERNNQKTKTEISDYPTAKKVLKRIYRKVGVDFYCGCRFDDDEELTGRFRIDSSCGLSARTASPRALLIEWEHIVPAYSFGKDRECWTRKDCEFDGRKIRGRKCCEKTDSEFKLIEADLHNLVPVPGEINNDRAHYFFGEIEGEKREYGTCDFEVDFKNQIAEPREEIRGDIARIFFYMEKQWNIPIPSDKRMLYEKWNRLDPPSTFEIRKNDLIEKSQGRRNPFID</sequence>
<gene>
    <name evidence="5" type="ORF">LPTSP3_g19800</name>
</gene>
<dbReference type="EMBL" id="AP025028">
    <property type="protein sequence ID" value="BDA79050.1"/>
    <property type="molecule type" value="Genomic_DNA"/>
</dbReference>
<evidence type="ECO:0000256" key="4">
    <source>
        <dbReference type="SAM" id="MobiDB-lite"/>
    </source>
</evidence>
<reference evidence="5 6" key="1">
    <citation type="submission" date="2021-08" db="EMBL/GenBank/DDBJ databases">
        <title>Complete genome sequence of Leptospira kobayashii strain E30.</title>
        <authorList>
            <person name="Nakao R."/>
            <person name="Nakamura S."/>
            <person name="Masuzawa T."/>
            <person name="Koizumi N."/>
        </authorList>
    </citation>
    <scope>NUCLEOTIDE SEQUENCE [LARGE SCALE GENOMIC DNA]</scope>
    <source>
        <strain evidence="5 6">E30</strain>
    </source>
</reference>
<evidence type="ECO:0000313" key="6">
    <source>
        <dbReference type="Proteomes" id="UP000245263"/>
    </source>
</evidence>
<dbReference type="InterPro" id="IPR007346">
    <property type="entry name" value="Endonuclease-I"/>
</dbReference>
<protein>
    <submittedName>
        <fullName evidence="5">Deoxyribonuclease I</fullName>
    </submittedName>
</protein>
<evidence type="ECO:0000256" key="1">
    <source>
        <dbReference type="ARBA" id="ARBA00006429"/>
    </source>
</evidence>
<dbReference type="SUPFAM" id="SSF54060">
    <property type="entry name" value="His-Me finger endonucleases"/>
    <property type="match status" value="1"/>
</dbReference>
<accession>A0ABM7UJV0</accession>
<dbReference type="Pfam" id="PF04231">
    <property type="entry name" value="Endonuclease_1"/>
    <property type="match status" value="1"/>
</dbReference>
<keyword evidence="6" id="KW-1185">Reference proteome</keyword>
<keyword evidence="2" id="KW-0540">Nuclease</keyword>
<dbReference type="RefSeq" id="WP_242935160.1">
    <property type="nucleotide sequence ID" value="NZ_AP025028.1"/>
</dbReference>
<dbReference type="InterPro" id="IPR044925">
    <property type="entry name" value="His-Me_finger_sf"/>
</dbReference>
<organism evidence="5 6">
    <name type="scientific">Leptospira kobayashii</name>
    <dbReference type="NCBI Taxonomy" id="1917830"/>
    <lineage>
        <taxon>Bacteria</taxon>
        <taxon>Pseudomonadati</taxon>
        <taxon>Spirochaetota</taxon>
        <taxon>Spirochaetia</taxon>
        <taxon>Leptospirales</taxon>
        <taxon>Leptospiraceae</taxon>
        <taxon>Leptospira</taxon>
    </lineage>
</organism>
<comment type="similarity">
    <text evidence="1">Belongs to the EndA/NucM nuclease family.</text>
</comment>
<dbReference type="PANTHER" id="PTHR33607">
    <property type="entry name" value="ENDONUCLEASE-1"/>
    <property type="match status" value="1"/>
</dbReference>
<evidence type="ECO:0000256" key="2">
    <source>
        <dbReference type="ARBA" id="ARBA00022722"/>
    </source>
</evidence>
<evidence type="ECO:0000256" key="3">
    <source>
        <dbReference type="ARBA" id="ARBA00022801"/>
    </source>
</evidence>
<name>A0ABM7UJV0_9LEPT</name>
<keyword evidence="3" id="KW-0378">Hydrolase</keyword>
<dbReference type="Proteomes" id="UP000245263">
    <property type="component" value="Chromosome 1"/>
</dbReference>
<feature type="region of interest" description="Disordered" evidence="4">
    <location>
        <begin position="1"/>
        <end position="26"/>
    </location>
</feature>
<dbReference type="PANTHER" id="PTHR33607:SF2">
    <property type="entry name" value="ENDONUCLEASE-1"/>
    <property type="match status" value="1"/>
</dbReference>